<proteinExistence type="predicted"/>
<sequence length="119" mass="14108">SEKEKIERQTKSIVELFEEYQNETLFPEEINLNNLFDQFTTLSTEENSNPWEPKIPIEFEESIEPEIFTTEPIKLNKKLIRPPPEPKKLSNEVLNGELQGYLLILSRENKIVKEYQLRT</sequence>
<dbReference type="AlphaFoldDB" id="A0A9N9J771"/>
<accession>A0A9N9J771</accession>
<reference evidence="1" key="1">
    <citation type="submission" date="2021-06" db="EMBL/GenBank/DDBJ databases">
        <authorList>
            <person name="Kallberg Y."/>
            <person name="Tangrot J."/>
            <person name="Rosling A."/>
        </authorList>
    </citation>
    <scope>NUCLEOTIDE SEQUENCE</scope>
    <source>
        <strain evidence="1">FL130A</strain>
    </source>
</reference>
<dbReference type="Proteomes" id="UP000789508">
    <property type="component" value="Unassembled WGS sequence"/>
</dbReference>
<keyword evidence="2" id="KW-1185">Reference proteome</keyword>
<comment type="caution">
    <text evidence="1">The sequence shown here is derived from an EMBL/GenBank/DDBJ whole genome shotgun (WGS) entry which is preliminary data.</text>
</comment>
<gene>
    <name evidence="1" type="ORF">ALEPTO_LOCUS13972</name>
</gene>
<feature type="non-terminal residue" evidence="1">
    <location>
        <position position="1"/>
    </location>
</feature>
<feature type="non-terminal residue" evidence="1">
    <location>
        <position position="119"/>
    </location>
</feature>
<dbReference type="EMBL" id="CAJVPS010050350">
    <property type="protein sequence ID" value="CAG8767749.1"/>
    <property type="molecule type" value="Genomic_DNA"/>
</dbReference>
<organism evidence="1 2">
    <name type="scientific">Ambispora leptoticha</name>
    <dbReference type="NCBI Taxonomy" id="144679"/>
    <lineage>
        <taxon>Eukaryota</taxon>
        <taxon>Fungi</taxon>
        <taxon>Fungi incertae sedis</taxon>
        <taxon>Mucoromycota</taxon>
        <taxon>Glomeromycotina</taxon>
        <taxon>Glomeromycetes</taxon>
        <taxon>Archaeosporales</taxon>
        <taxon>Ambisporaceae</taxon>
        <taxon>Ambispora</taxon>
    </lineage>
</organism>
<evidence type="ECO:0000313" key="1">
    <source>
        <dbReference type="EMBL" id="CAG8767749.1"/>
    </source>
</evidence>
<protein>
    <submittedName>
        <fullName evidence="1">11026_t:CDS:1</fullName>
    </submittedName>
</protein>
<evidence type="ECO:0000313" key="2">
    <source>
        <dbReference type="Proteomes" id="UP000789508"/>
    </source>
</evidence>
<name>A0A9N9J771_9GLOM</name>